<dbReference type="EMBL" id="AYCK01003592">
    <property type="status" value="NOT_ANNOTATED_CDS"/>
    <property type="molecule type" value="Genomic_DNA"/>
</dbReference>
<evidence type="ECO:0000256" key="3">
    <source>
        <dbReference type="ARBA" id="ARBA00023125"/>
    </source>
</evidence>
<evidence type="ECO:0000313" key="10">
    <source>
        <dbReference type="Ensembl" id="ENSPFOP00000012463.1"/>
    </source>
</evidence>
<dbReference type="PANTHER" id="PTHR15180:SF1">
    <property type="entry name" value="GENERAL TRANSCRIPTION FACTOR 3C POLYPEPTIDE 1"/>
    <property type="match status" value="1"/>
</dbReference>
<dbReference type="InterPro" id="IPR035625">
    <property type="entry name" value="Tfc3-like_eWH"/>
</dbReference>
<keyword evidence="2" id="KW-0597">Phosphoprotein</keyword>
<evidence type="ECO:0000256" key="2">
    <source>
        <dbReference type="ARBA" id="ARBA00022553"/>
    </source>
</evidence>
<evidence type="ECO:0000256" key="4">
    <source>
        <dbReference type="ARBA" id="ARBA00023163"/>
    </source>
</evidence>
<feature type="compositionally biased region" description="Low complexity" evidence="6">
    <location>
        <begin position="818"/>
        <end position="832"/>
    </location>
</feature>
<feature type="compositionally biased region" description="Basic and acidic residues" evidence="6">
    <location>
        <begin position="1935"/>
        <end position="1955"/>
    </location>
</feature>
<dbReference type="GO" id="GO:0003677">
    <property type="term" value="F:DNA binding"/>
    <property type="evidence" value="ECO:0007669"/>
    <property type="project" value="UniProtKB-KW"/>
</dbReference>
<organism evidence="10 11">
    <name type="scientific">Poecilia formosa</name>
    <name type="common">Amazon molly</name>
    <name type="synonym">Limia formosa</name>
    <dbReference type="NCBI Taxonomy" id="48698"/>
    <lineage>
        <taxon>Eukaryota</taxon>
        <taxon>Metazoa</taxon>
        <taxon>Chordata</taxon>
        <taxon>Craniata</taxon>
        <taxon>Vertebrata</taxon>
        <taxon>Euteleostomi</taxon>
        <taxon>Actinopterygii</taxon>
        <taxon>Neopterygii</taxon>
        <taxon>Teleostei</taxon>
        <taxon>Neoteleostei</taxon>
        <taxon>Acanthomorphata</taxon>
        <taxon>Ovalentaria</taxon>
        <taxon>Atherinomorphae</taxon>
        <taxon>Cyprinodontiformes</taxon>
        <taxon>Poeciliidae</taxon>
        <taxon>Poeciliinae</taxon>
        <taxon>Poecilia</taxon>
    </lineage>
</organism>
<dbReference type="GO" id="GO:0000127">
    <property type="term" value="C:transcription factor TFIIIC complex"/>
    <property type="evidence" value="ECO:0007669"/>
    <property type="project" value="InterPro"/>
</dbReference>
<dbReference type="InterPro" id="IPR007309">
    <property type="entry name" value="TFIIIC_Bblock-bd"/>
</dbReference>
<feature type="domain" description="GTF3C1 extended winged-helix" evidence="9">
    <location>
        <begin position="623"/>
        <end position="731"/>
    </location>
</feature>
<feature type="compositionally biased region" description="Polar residues" evidence="6">
    <location>
        <begin position="1552"/>
        <end position="1573"/>
    </location>
</feature>
<evidence type="ECO:0000256" key="6">
    <source>
        <dbReference type="SAM" id="MobiDB-lite"/>
    </source>
</evidence>
<feature type="compositionally biased region" description="Polar residues" evidence="6">
    <location>
        <begin position="586"/>
        <end position="597"/>
    </location>
</feature>
<sequence>MDALSIVVDEVALEGLDGITLPSLWIRLEDREPKFPLKLDNCTKGFIWRSLVNNADLSFHELPEEREDIELFDRFKDIDPETGFETQKQKFSHDRRDVYPLHVIPENQDGIQGSCVFFKERKNVTKQIRSKSFAPLVNLEEAQERYGRKLVVVASQALRFRTLIGSNNDPESKISNDSYCVLERVGRGRWQGELQSDLHGSLFKIDARKMHYLRKCLVKHELITMQSYVRRLKTGQQQHSILLLLKRFHVNRRNKYDILMEHVSDFLLQLPDHFTTVDNLKEHLNLSEKTLKRLFKTLRYSKLVEFCQYALEDLDPSAEHCTNKNGSKVLIRCIKLLKPYAADSDDDDEDDDDYAGRVLPSEGRIMERDFMSQAYHIILSSGTKGVPHREIGLRMNVGRLESRMICRKMDRDGVIKSFMEDEGRQRTTKFISHKCASASDQLQLFAKEQERNKLLSFSASHKSDTKTSSTSSKSRKTPRTQKSKKAGRSRNKDEEEDQQVCVDHTEDEELNVKGGEADEKSRAKRTEEEDCGTRKQTEPDAPVTPSAQAESESPSCSGSNDATTPDSVSIPAPAKEPPVEEEEQPNSTPASSLSQSEAVHPSDNPANAEIVEIDSVFQPQRSHETYRLLKRKNMIVEAIQSFKIIEGFFPLQKIINDAEKKDGVSSKCCKKTVLRLVHSLSREGLLKLYTTTVIQDGVTKKVDIIAHPSIQPSDVRVSQLIEQIRFRISSSYAAGRLQVAEEKGEQLKSEKATTSKAQKSVLRNQMLGCDEDASFKPTPVPGLGKTLGFQPKMIRLRVVHSFLWYLIYGHPLRNNPTEALSASQSPAEPASSDPGAGLPESQAKQDETSNPPPIDEGLGDEDGLQGDQPKPDQSDADMKVYADEDSWRRFIPPVPLHKGFTSGWAMVRSLLLCLPLSIFVQIVQINYKVDELEDYLSDSVKQHYLVRALPARMKRQLLYKSFEFNFLSNRGLKHIIHINYTQFFAVIRFTLIQVFVYLKRNASIVDTTTSEPHYWLVQEPPDSPFERRQYTFNTAEDVESFWFDLMCVCLNTPLGVVRSKRNNPDDDSAPPFVHDHNMIAGMSYLLKGSYEVCDDGSIPGDGRGAAGLDSELFSHLKRNWLWTCHLLTSKPRPSISEGPDSKLRLKSLLSRNSLRMTLQAGKSLAPCYLTNKRPLIAENVEMGIESVLRNKLVVGGKGQTRKRKKTQAVKAPRRKKKEPRKRTRAHDATDHQALKRMTRHRVYWSVQEDSVMMLCSVASHLLNSKIKRPFVPFCVVRDLLHAEFDISKDKTSVAVGRRTRYILKNPQTLLNYRICLAEVHQDKALMSLLEKNKPADPDQADDCAEVFSEYVRLLRQKFSTVMCDRNLVIPDSQEQIFTRFKVSAIDSGKYVPSKDIINCKEDIHAIVLHNLIQSSMSMTNGQMKSFRSFQTFHTYSKYNQELLCRVFVQCKKRRMFNRRRISKTLEPKKNRGLPMLPMSFQMSQTYYRHFVWRFPFSLCTDSFCFLRNLITRGPGVDRPVTAFYHEPENRSQTGEEVCVRKTSEKAKHNSETEPQMQTAGAKSTVKVDNNQSLTREEEKSQESEEKLENTEEKIQSDEQKDPSGDDDASSSREQMDESPDPPDLSDMLLFPLSSPGGACLVSLSLMTLGWLSVHVSIPKQIVVVDSSLVDNEVVKSMAALEEDDDDNDDDGDECVGRKKLQVSAHQASHTNYLLMRGYCSPGIVKLRNLNMNDNIVVESCILKLSLRDVPAHHLFSEQIAPPLELTKSGPSLLPPILTRIILSPSYSPPTAEECDERLVRDRWYSAQDIEACARLRRSLDEAGEKGLDERDLHVSHLHLQEARSGRTRSLQQYLKDLQEEGQVVRVGSQSVRWVLMQHAEPWLLTVNCKQMSQPHENANRRPHLTSQYNFPFARKRCIKAMQLEAEGPPAKKPASGKEKQTDGDTRADGPGKFDADDGGPGKFDADDGTGKLDADDGTGKLDADDGTGKLDADDGTGKPNEAEQQKERTDDGSGDKTLILETGKEVLTQPEQEGEEKMETEQEQARPGRIRKCRESSEKLEEAVESPSVDTEENLSFISRPWRFIDGKVNRPVCKAILEAVLYHIMSQPGLTQQTLLEHYKDALQPVTVLDIVQVNGNSLTTGSRFYFLCWK</sequence>
<reference evidence="10" key="2">
    <citation type="submission" date="2025-08" db="UniProtKB">
        <authorList>
            <consortium name="Ensembl"/>
        </authorList>
    </citation>
    <scope>IDENTIFICATION</scope>
</reference>
<dbReference type="CDD" id="cd16169">
    <property type="entry name" value="Tau138_eWH"/>
    <property type="match status" value="1"/>
</dbReference>
<keyword evidence="11" id="KW-1185">Reference proteome</keyword>
<dbReference type="OMA" id="TIIQDGI"/>
<comment type="subcellular location">
    <subcellularLocation>
        <location evidence="1">Nucleus</location>
    </subcellularLocation>
</comment>
<dbReference type="EMBL" id="AYCK01003591">
    <property type="status" value="NOT_ANNOTATED_CDS"/>
    <property type="molecule type" value="Genomic_DNA"/>
</dbReference>
<dbReference type="GO" id="GO:0006384">
    <property type="term" value="P:transcription initiation at RNA polymerase III promoter"/>
    <property type="evidence" value="ECO:0007669"/>
    <property type="project" value="InterPro"/>
</dbReference>
<feature type="compositionally biased region" description="Basic residues" evidence="6">
    <location>
        <begin position="473"/>
        <end position="489"/>
    </location>
</feature>
<dbReference type="Proteomes" id="UP000028760">
    <property type="component" value="Unassembled WGS sequence"/>
</dbReference>
<feature type="region of interest" description="Disordered" evidence="6">
    <location>
        <begin position="1925"/>
        <end position="2054"/>
    </location>
</feature>
<feature type="region of interest" description="Disordered" evidence="6">
    <location>
        <begin position="456"/>
        <end position="603"/>
    </location>
</feature>
<feature type="compositionally biased region" description="Basic and acidic residues" evidence="6">
    <location>
        <begin position="1537"/>
        <end position="1551"/>
    </location>
</feature>
<evidence type="ECO:0000259" key="7">
    <source>
        <dbReference type="Pfam" id="PF04182"/>
    </source>
</evidence>
<dbReference type="Ensembl" id="ENSPFOT00000012480.1">
    <property type="protein sequence ID" value="ENSPFOP00000012463.1"/>
    <property type="gene ID" value="ENSPFOG00000012369.1"/>
</dbReference>
<dbReference type="GeneTree" id="ENSGT00390000008664"/>
<dbReference type="Pfam" id="PF24101">
    <property type="entry name" value="WHD_GTF3C1"/>
    <property type="match status" value="1"/>
</dbReference>
<name>A0A087Y360_POEFO</name>
<keyword evidence="5" id="KW-0539">Nucleus</keyword>
<feature type="region of interest" description="Disordered" evidence="6">
    <location>
        <begin position="1195"/>
        <end position="1232"/>
    </location>
</feature>
<dbReference type="InterPro" id="IPR044210">
    <property type="entry name" value="Tfc3-like"/>
</dbReference>
<dbReference type="GO" id="GO:0042791">
    <property type="term" value="P:5S class rRNA transcription by RNA polymerase III"/>
    <property type="evidence" value="ECO:0007669"/>
    <property type="project" value="TreeGrafter"/>
</dbReference>
<dbReference type="GO" id="GO:0005634">
    <property type="term" value="C:nucleus"/>
    <property type="evidence" value="ECO:0007669"/>
    <property type="project" value="UniProtKB-SubCell"/>
</dbReference>
<protein>
    <submittedName>
        <fullName evidence="10">Uncharacterized protein</fullName>
    </submittedName>
</protein>
<feature type="region of interest" description="Disordered" evidence="6">
    <location>
        <begin position="817"/>
        <end position="876"/>
    </location>
</feature>
<feature type="domain" description="General transcription factor 3C polypeptide 1 winged-helix" evidence="8">
    <location>
        <begin position="1"/>
        <end position="75"/>
    </location>
</feature>
<evidence type="ECO:0000259" key="8">
    <source>
        <dbReference type="Pfam" id="PF23704"/>
    </source>
</evidence>
<dbReference type="Pfam" id="PF04182">
    <property type="entry name" value="B-block_TFIIIC"/>
    <property type="match status" value="1"/>
</dbReference>
<dbReference type="PANTHER" id="PTHR15180">
    <property type="entry name" value="GENERAL TRANSCRIPTION FACTOR 3C POLYPEPTIDE 1"/>
    <property type="match status" value="1"/>
</dbReference>
<evidence type="ECO:0000256" key="5">
    <source>
        <dbReference type="ARBA" id="ARBA00023242"/>
    </source>
</evidence>
<feature type="compositionally biased region" description="Basic and acidic residues" evidence="6">
    <location>
        <begin position="2035"/>
        <end position="2046"/>
    </location>
</feature>
<reference evidence="10" key="3">
    <citation type="submission" date="2025-09" db="UniProtKB">
        <authorList>
            <consortium name="Ensembl"/>
        </authorList>
    </citation>
    <scope>IDENTIFICATION</scope>
</reference>
<feature type="compositionally biased region" description="Basic and acidic residues" evidence="6">
    <location>
        <begin position="515"/>
        <end position="538"/>
    </location>
</feature>
<feature type="compositionally biased region" description="Basic and acidic residues" evidence="6">
    <location>
        <begin position="1963"/>
        <end position="2014"/>
    </location>
</feature>
<feature type="domain" description="B-block binding subunit of TFIIIC" evidence="7">
    <location>
        <begin position="176"/>
        <end position="250"/>
    </location>
</feature>
<dbReference type="Pfam" id="PF23704">
    <property type="entry name" value="WHD_GTF3C1_N"/>
    <property type="match status" value="1"/>
</dbReference>
<evidence type="ECO:0000256" key="1">
    <source>
        <dbReference type="ARBA" id="ARBA00004123"/>
    </source>
</evidence>
<dbReference type="eggNOG" id="KOG4560">
    <property type="taxonomic scope" value="Eukaryota"/>
</dbReference>
<feature type="compositionally biased region" description="Basic and acidic residues" evidence="6">
    <location>
        <begin position="1574"/>
        <end position="1615"/>
    </location>
</feature>
<dbReference type="EMBL" id="AYCK01003594">
    <property type="status" value="NOT_ANNOTATED_CDS"/>
    <property type="molecule type" value="Genomic_DNA"/>
</dbReference>
<evidence type="ECO:0000259" key="9">
    <source>
        <dbReference type="Pfam" id="PF24101"/>
    </source>
</evidence>
<accession>A0A087Y360</accession>
<reference evidence="11" key="1">
    <citation type="submission" date="2013-10" db="EMBL/GenBank/DDBJ databases">
        <authorList>
            <person name="Schartl M."/>
            <person name="Warren W."/>
        </authorList>
    </citation>
    <scope>NUCLEOTIDE SEQUENCE [LARGE SCALE GENOMIC DNA]</scope>
    <source>
        <strain evidence="11">female</strain>
    </source>
</reference>
<feature type="compositionally biased region" description="Polar residues" evidence="6">
    <location>
        <begin position="545"/>
        <end position="567"/>
    </location>
</feature>
<dbReference type="InterPro" id="IPR056467">
    <property type="entry name" value="eWH_GTF3C1"/>
</dbReference>
<proteinExistence type="predicted"/>
<keyword evidence="3" id="KW-0238">DNA-binding</keyword>
<feature type="region of interest" description="Disordered" evidence="6">
    <location>
        <begin position="1523"/>
        <end position="1629"/>
    </location>
</feature>
<dbReference type="EMBL" id="AYCK01003593">
    <property type="status" value="NOT_ANNOTATED_CDS"/>
    <property type="molecule type" value="Genomic_DNA"/>
</dbReference>
<feature type="compositionally biased region" description="Basic residues" evidence="6">
    <location>
        <begin position="1199"/>
        <end position="1224"/>
    </location>
</feature>
<evidence type="ECO:0000313" key="11">
    <source>
        <dbReference type="Proteomes" id="UP000028760"/>
    </source>
</evidence>
<dbReference type="InterPro" id="IPR056428">
    <property type="entry name" value="WH_GTF3C1"/>
</dbReference>
<keyword evidence="4" id="KW-0804">Transcription</keyword>
<dbReference type="STRING" id="48698.ENSPFOP00000012463"/>